<proteinExistence type="predicted"/>
<dbReference type="Proteomes" id="UP000225215">
    <property type="component" value="Segment"/>
</dbReference>
<organism evidence="1 2">
    <name type="scientific">Aeromonas phage 65.2</name>
    <dbReference type="NCBI Taxonomy" id="1932896"/>
    <lineage>
        <taxon>Viruses</taxon>
        <taxon>Duplodnaviria</taxon>
        <taxon>Heunggongvirae</taxon>
        <taxon>Uroviricota</taxon>
        <taxon>Caudoviricetes</taxon>
        <taxon>Pantevenvirales</taxon>
        <taxon>Straboviridae</taxon>
        <taxon>Emmerichvirinae</taxon>
        <taxon>Ishigurovirus</taxon>
        <taxon>Ishigurovirus osborne</taxon>
    </lineage>
</organism>
<name>A0A219YC02_9CAUD</name>
<accession>A0A219YC02</accession>
<dbReference type="EMBL" id="KY290955">
    <property type="protein sequence ID" value="APU01472.1"/>
    <property type="molecule type" value="Genomic_DNA"/>
</dbReference>
<sequence>MEEFINAAQNGDLIAARSAFENEMYSRIAAKTQDMRNHIGATLAPFEDDQE</sequence>
<evidence type="ECO:0008006" key="3">
    <source>
        <dbReference type="Google" id="ProtNLM"/>
    </source>
</evidence>
<protein>
    <recommendedName>
        <fullName evidence="3">Prohead core protein</fullName>
    </recommendedName>
</protein>
<evidence type="ECO:0000313" key="1">
    <source>
        <dbReference type="EMBL" id="APU01472.1"/>
    </source>
</evidence>
<evidence type="ECO:0000313" key="2">
    <source>
        <dbReference type="Proteomes" id="UP000225215"/>
    </source>
</evidence>
<reference evidence="1 2" key="1">
    <citation type="journal article" date="2017" name="Sci. Rep.">
        <title>Characterization and diversity of phages infecting Aeromonas salmonicida subsp. salmonicida.</title>
        <authorList>
            <person name="Vincent A.T."/>
            <person name="Paquet V.E."/>
            <person name="Bernatchez A."/>
            <person name="Tremblay D.M."/>
            <person name="Moineau S."/>
            <person name="Charette S.J."/>
        </authorList>
    </citation>
    <scope>NUCLEOTIDE SEQUENCE [LARGE SCALE GENOMIC DNA]</scope>
</reference>